<organism evidence="1 2">
    <name type="scientific">Trichinella spiralis</name>
    <name type="common">Trichina worm</name>
    <dbReference type="NCBI Taxonomy" id="6334"/>
    <lineage>
        <taxon>Eukaryota</taxon>
        <taxon>Metazoa</taxon>
        <taxon>Ecdysozoa</taxon>
        <taxon>Nematoda</taxon>
        <taxon>Enoplea</taxon>
        <taxon>Dorylaimia</taxon>
        <taxon>Trichinellida</taxon>
        <taxon>Trichinellidae</taxon>
        <taxon>Trichinella</taxon>
    </lineage>
</organism>
<keyword evidence="2" id="KW-1185">Reference proteome</keyword>
<dbReference type="Proteomes" id="UP001558632">
    <property type="component" value="Unassembled WGS sequence"/>
</dbReference>
<accession>A0ABR3KMT0</accession>
<dbReference type="EMBL" id="JBEUSY010000240">
    <property type="protein sequence ID" value="KAL1241743.1"/>
    <property type="molecule type" value="Genomic_DNA"/>
</dbReference>
<name>A0ABR3KMT0_TRISP</name>
<reference evidence="1 2" key="1">
    <citation type="submission" date="2024-07" db="EMBL/GenBank/DDBJ databases">
        <title>Enhanced genomic and transcriptomic resources for Trichinella pseudospiralis and T. spiralis underpin the discovery of pronounced molecular differences between stages and species.</title>
        <authorList>
            <person name="Pasi K.K."/>
            <person name="La Rosa G."/>
            <person name="Gomez-Morales M.A."/>
            <person name="Tosini F."/>
            <person name="Sumanam S."/>
            <person name="Young N.D."/>
            <person name="Chang B.C."/>
            <person name="Robin G.B."/>
        </authorList>
    </citation>
    <scope>NUCLEOTIDE SEQUENCE [LARGE SCALE GENOMIC DNA]</scope>
    <source>
        <strain evidence="1">ISS534</strain>
    </source>
</reference>
<proteinExistence type="predicted"/>
<sequence>MERDTTQNGTLKTEFFTSAARLRLGTSTAYRQEEKHILAGLDVGEHVELTVDQPAQRFAVFVDVHQKRYCASVAFWPYSFAECCRRPAHSGCRLACRAPTAWENLELVALCALFCNAVPLVPVDRTTVDRPHISNAGDHAAIVAADESPLTAVPLDVVVELLSGGKISPATDFASIIGLVGRNAGTAVHHLAMAVTFMTTNSTCGIFPRDGPDVVFA</sequence>
<evidence type="ECO:0000313" key="1">
    <source>
        <dbReference type="EMBL" id="KAL1241743.1"/>
    </source>
</evidence>
<protein>
    <submittedName>
        <fullName evidence="1">Polyribonucleotide nucleotidyltransferase</fullName>
    </submittedName>
</protein>
<gene>
    <name evidence="1" type="ORF">TSPI_00032</name>
</gene>
<comment type="caution">
    <text evidence="1">The sequence shown here is derived from an EMBL/GenBank/DDBJ whole genome shotgun (WGS) entry which is preliminary data.</text>
</comment>
<evidence type="ECO:0000313" key="2">
    <source>
        <dbReference type="Proteomes" id="UP001558632"/>
    </source>
</evidence>